<dbReference type="PANTHER" id="PTHR12840">
    <property type="entry name" value="NADH-UBIQUINONE OXIDOREDUCTASE ASHI SUBUNIT"/>
    <property type="match status" value="1"/>
</dbReference>
<dbReference type="GO" id="GO:0005739">
    <property type="term" value="C:mitochondrion"/>
    <property type="evidence" value="ECO:0007669"/>
    <property type="project" value="InterPro"/>
</dbReference>
<sequence>MLPARVARVSALRGTTSAFRLLPVVQQRFFWPKSMSDPSEYEKRYPSSDYPSLTDKEDPGMNGGYVNPPLVPRQFRDPYADWWDPEERRNFGEPVHEENDIIGILSPHLYTWTTTGKGLLQIGTFIATFLGLCGCVYYTYPDRVSYPKEYENGLQRELGGPGAMRARRPGDPDPF</sequence>
<name>A0AAD5WWK9_9PEZI</name>
<gene>
    <name evidence="3" type="ORF">MKZ38_007166</name>
</gene>
<keyword evidence="2" id="KW-0812">Transmembrane</keyword>
<dbReference type="InterPro" id="IPR008699">
    <property type="entry name" value="NDUFB8"/>
</dbReference>
<keyword evidence="2" id="KW-0472">Membrane</keyword>
<feature type="region of interest" description="Disordered" evidence="1">
    <location>
        <begin position="155"/>
        <end position="175"/>
    </location>
</feature>
<proteinExistence type="predicted"/>
<dbReference type="Pfam" id="PF05821">
    <property type="entry name" value="NDUF_B8"/>
    <property type="match status" value="1"/>
</dbReference>
<dbReference type="AlphaFoldDB" id="A0AAD5WWK9"/>
<evidence type="ECO:0000256" key="1">
    <source>
        <dbReference type="SAM" id="MobiDB-lite"/>
    </source>
</evidence>
<evidence type="ECO:0000313" key="4">
    <source>
        <dbReference type="Proteomes" id="UP001201980"/>
    </source>
</evidence>
<feature type="region of interest" description="Disordered" evidence="1">
    <location>
        <begin position="36"/>
        <end position="67"/>
    </location>
</feature>
<evidence type="ECO:0000256" key="2">
    <source>
        <dbReference type="SAM" id="Phobius"/>
    </source>
</evidence>
<dbReference type="Proteomes" id="UP001201980">
    <property type="component" value="Unassembled WGS sequence"/>
</dbReference>
<keyword evidence="4" id="KW-1185">Reference proteome</keyword>
<evidence type="ECO:0000313" key="3">
    <source>
        <dbReference type="EMBL" id="KAJ2904810.1"/>
    </source>
</evidence>
<accession>A0AAD5WWK9</accession>
<reference evidence="3" key="1">
    <citation type="submission" date="2022-07" db="EMBL/GenBank/DDBJ databases">
        <title>Draft genome sequence of Zalerion maritima ATCC 34329, a (micro)plastics degrading marine fungus.</title>
        <authorList>
            <person name="Paco A."/>
            <person name="Goncalves M.F.M."/>
            <person name="Rocha-Santos T.A.P."/>
            <person name="Alves A."/>
        </authorList>
    </citation>
    <scope>NUCLEOTIDE SEQUENCE</scope>
    <source>
        <strain evidence="3">ATCC 34329</strain>
    </source>
</reference>
<protein>
    <submittedName>
        <fullName evidence="3">Nadh:ubiquinone oxidoreductase subunit</fullName>
    </submittedName>
</protein>
<comment type="caution">
    <text evidence="3">The sequence shown here is derived from an EMBL/GenBank/DDBJ whole genome shotgun (WGS) entry which is preliminary data.</text>
</comment>
<organism evidence="3 4">
    <name type="scientific">Zalerion maritima</name>
    <dbReference type="NCBI Taxonomy" id="339359"/>
    <lineage>
        <taxon>Eukaryota</taxon>
        <taxon>Fungi</taxon>
        <taxon>Dikarya</taxon>
        <taxon>Ascomycota</taxon>
        <taxon>Pezizomycotina</taxon>
        <taxon>Sordariomycetes</taxon>
        <taxon>Lulworthiomycetidae</taxon>
        <taxon>Lulworthiales</taxon>
        <taxon>Lulworthiaceae</taxon>
        <taxon>Zalerion</taxon>
    </lineage>
</organism>
<dbReference type="EMBL" id="JAKWBI020000044">
    <property type="protein sequence ID" value="KAJ2904810.1"/>
    <property type="molecule type" value="Genomic_DNA"/>
</dbReference>
<keyword evidence="2" id="KW-1133">Transmembrane helix</keyword>
<dbReference type="PANTHER" id="PTHR12840:SF1">
    <property type="entry name" value="NADH DEHYDROGENASE [UBIQUINONE] 1 BETA SUBCOMPLEX SUBUNIT 8, MITOCHONDRIAL"/>
    <property type="match status" value="1"/>
</dbReference>
<feature type="transmembrane region" description="Helical" evidence="2">
    <location>
        <begin position="119"/>
        <end position="140"/>
    </location>
</feature>